<proteinExistence type="predicted"/>
<reference evidence="1 2" key="1">
    <citation type="submission" date="2016-07" db="EMBL/GenBank/DDBJ databases">
        <authorList>
            <person name="Townsley L."/>
            <person name="Shank E.A."/>
        </authorList>
    </citation>
    <scope>NUCLEOTIDE SEQUENCE [LARGE SCALE GENOMIC DNA]</scope>
    <source>
        <strain evidence="1 2">CH01</strain>
    </source>
</reference>
<dbReference type="EMBL" id="MDKC01000002">
    <property type="protein sequence ID" value="ODG93448.1"/>
    <property type="molecule type" value="Genomic_DNA"/>
</dbReference>
<gene>
    <name evidence="1" type="ORF">BED47_03945</name>
</gene>
<comment type="caution">
    <text evidence="1">The sequence shown here is derived from an EMBL/GenBank/DDBJ whole genome shotgun (WGS) entry which is preliminary data.</text>
</comment>
<organism evidence="1 2">
    <name type="scientific">Gottfriedia luciferensis</name>
    <dbReference type="NCBI Taxonomy" id="178774"/>
    <lineage>
        <taxon>Bacteria</taxon>
        <taxon>Bacillati</taxon>
        <taxon>Bacillota</taxon>
        <taxon>Bacilli</taxon>
        <taxon>Bacillales</taxon>
        <taxon>Bacillaceae</taxon>
        <taxon>Gottfriedia</taxon>
    </lineage>
</organism>
<name>A0ABX2ZV62_9BACI</name>
<sequence length="155" mass="17841">MPLIHDFYLVPKDVTLKNDIIGYMDSIIEFGVAHVKIQDELILYMNDTISWVPSKRTPFTKGFNEMGLDYYGITIFDENSTTILKDVLLGWRMIFASAPKVLILTGMYVEGDHEEDGEYEKITFNQDEVLQQLDALIALIVEVEKHSHKIYHIGI</sequence>
<evidence type="ECO:0000313" key="2">
    <source>
        <dbReference type="Proteomes" id="UP000094580"/>
    </source>
</evidence>
<accession>A0ABX2ZV62</accession>
<protein>
    <submittedName>
        <fullName evidence="1">Uncharacterized protein</fullName>
    </submittedName>
</protein>
<dbReference type="Proteomes" id="UP000094580">
    <property type="component" value="Unassembled WGS sequence"/>
</dbReference>
<dbReference type="RefSeq" id="WP_069032514.1">
    <property type="nucleotide sequence ID" value="NZ_MDKC01000002.1"/>
</dbReference>
<keyword evidence="2" id="KW-1185">Reference proteome</keyword>
<evidence type="ECO:0000313" key="1">
    <source>
        <dbReference type="EMBL" id="ODG93448.1"/>
    </source>
</evidence>